<name>A0A2R6XL23_MARPO</name>
<organism evidence="1 2">
    <name type="scientific">Marchantia polymorpha</name>
    <name type="common">Common liverwort</name>
    <name type="synonym">Marchantia aquatica</name>
    <dbReference type="NCBI Taxonomy" id="3197"/>
    <lineage>
        <taxon>Eukaryota</taxon>
        <taxon>Viridiplantae</taxon>
        <taxon>Streptophyta</taxon>
        <taxon>Embryophyta</taxon>
        <taxon>Marchantiophyta</taxon>
        <taxon>Marchantiopsida</taxon>
        <taxon>Marchantiidae</taxon>
        <taxon>Marchantiales</taxon>
        <taxon>Marchantiaceae</taxon>
        <taxon>Marchantia</taxon>
    </lineage>
</organism>
<accession>A0A2R6XL23</accession>
<gene>
    <name evidence="1" type="ORF">MARPO_0010s0179</name>
</gene>
<dbReference type="EMBL" id="KZ772682">
    <property type="protein sequence ID" value="PTQ46808.1"/>
    <property type="molecule type" value="Genomic_DNA"/>
</dbReference>
<evidence type="ECO:0008006" key="3">
    <source>
        <dbReference type="Google" id="ProtNLM"/>
    </source>
</evidence>
<dbReference type="AlphaFoldDB" id="A0A2R6XL23"/>
<protein>
    <recommendedName>
        <fullName evidence="3">Metallothionein-like protein</fullName>
    </recommendedName>
</protein>
<dbReference type="Proteomes" id="UP000244005">
    <property type="component" value="Unassembled WGS sequence"/>
</dbReference>
<evidence type="ECO:0000313" key="2">
    <source>
        <dbReference type="Proteomes" id="UP000244005"/>
    </source>
</evidence>
<reference evidence="2" key="1">
    <citation type="journal article" date="2017" name="Cell">
        <title>Insights into land plant evolution garnered from the Marchantia polymorpha genome.</title>
        <authorList>
            <person name="Bowman J.L."/>
            <person name="Kohchi T."/>
            <person name="Yamato K.T."/>
            <person name="Jenkins J."/>
            <person name="Shu S."/>
            <person name="Ishizaki K."/>
            <person name="Yamaoka S."/>
            <person name="Nishihama R."/>
            <person name="Nakamura Y."/>
            <person name="Berger F."/>
            <person name="Adam C."/>
            <person name="Aki S.S."/>
            <person name="Althoff F."/>
            <person name="Araki T."/>
            <person name="Arteaga-Vazquez M.A."/>
            <person name="Balasubrmanian S."/>
            <person name="Barry K."/>
            <person name="Bauer D."/>
            <person name="Boehm C.R."/>
            <person name="Briginshaw L."/>
            <person name="Caballero-Perez J."/>
            <person name="Catarino B."/>
            <person name="Chen F."/>
            <person name="Chiyoda S."/>
            <person name="Chovatia M."/>
            <person name="Davies K.M."/>
            <person name="Delmans M."/>
            <person name="Demura T."/>
            <person name="Dierschke T."/>
            <person name="Dolan L."/>
            <person name="Dorantes-Acosta A.E."/>
            <person name="Eklund D.M."/>
            <person name="Florent S.N."/>
            <person name="Flores-Sandoval E."/>
            <person name="Fujiyama A."/>
            <person name="Fukuzawa H."/>
            <person name="Galik B."/>
            <person name="Grimanelli D."/>
            <person name="Grimwood J."/>
            <person name="Grossniklaus U."/>
            <person name="Hamada T."/>
            <person name="Haseloff J."/>
            <person name="Hetherington A.J."/>
            <person name="Higo A."/>
            <person name="Hirakawa Y."/>
            <person name="Hundley H.N."/>
            <person name="Ikeda Y."/>
            <person name="Inoue K."/>
            <person name="Inoue S.I."/>
            <person name="Ishida S."/>
            <person name="Jia Q."/>
            <person name="Kakita M."/>
            <person name="Kanazawa T."/>
            <person name="Kawai Y."/>
            <person name="Kawashima T."/>
            <person name="Kennedy M."/>
            <person name="Kinose K."/>
            <person name="Kinoshita T."/>
            <person name="Kohara Y."/>
            <person name="Koide E."/>
            <person name="Komatsu K."/>
            <person name="Kopischke S."/>
            <person name="Kubo M."/>
            <person name="Kyozuka J."/>
            <person name="Lagercrantz U."/>
            <person name="Lin S.S."/>
            <person name="Lindquist E."/>
            <person name="Lipzen A.M."/>
            <person name="Lu C.W."/>
            <person name="De Luna E."/>
            <person name="Martienssen R.A."/>
            <person name="Minamino N."/>
            <person name="Mizutani M."/>
            <person name="Mizutani M."/>
            <person name="Mochizuki N."/>
            <person name="Monte I."/>
            <person name="Mosher R."/>
            <person name="Nagasaki H."/>
            <person name="Nakagami H."/>
            <person name="Naramoto S."/>
            <person name="Nishitani K."/>
            <person name="Ohtani M."/>
            <person name="Okamoto T."/>
            <person name="Okumura M."/>
            <person name="Phillips J."/>
            <person name="Pollak B."/>
            <person name="Reinders A."/>
            <person name="Rovekamp M."/>
            <person name="Sano R."/>
            <person name="Sawa S."/>
            <person name="Schmid M.W."/>
            <person name="Shirakawa M."/>
            <person name="Solano R."/>
            <person name="Spunde A."/>
            <person name="Suetsugu N."/>
            <person name="Sugano S."/>
            <person name="Sugiyama A."/>
            <person name="Sun R."/>
            <person name="Suzuki Y."/>
            <person name="Takenaka M."/>
            <person name="Takezawa D."/>
            <person name="Tomogane H."/>
            <person name="Tsuzuki M."/>
            <person name="Ueda T."/>
            <person name="Umeda M."/>
            <person name="Ward J.M."/>
            <person name="Watanabe Y."/>
            <person name="Yazaki K."/>
            <person name="Yokoyama R."/>
            <person name="Yoshitake Y."/>
            <person name="Yotsui I."/>
            <person name="Zachgo S."/>
            <person name="Schmutz J."/>
        </authorList>
    </citation>
    <scope>NUCLEOTIDE SEQUENCE [LARGE SCALE GENOMIC DNA]</scope>
    <source>
        <strain evidence="2">Tak-1</strain>
    </source>
</reference>
<dbReference type="Gramene" id="Mp5g22770.1">
    <property type="protein sequence ID" value="Mp5g22770.1.cds"/>
    <property type="gene ID" value="Mp5g22770"/>
</dbReference>
<sequence>MSGCGSAGCQCGNPCLCSSGCSCGCKRSVDVTIDIPMEGDCKCGSNCDCSNCSCHK</sequence>
<keyword evidence="2" id="KW-1185">Reference proteome</keyword>
<evidence type="ECO:0000313" key="1">
    <source>
        <dbReference type="EMBL" id="PTQ46808.1"/>
    </source>
</evidence>
<proteinExistence type="predicted"/>